<keyword evidence="3" id="KW-1185">Reference proteome</keyword>
<evidence type="ECO:0000313" key="3">
    <source>
        <dbReference type="Proteomes" id="UP000701853"/>
    </source>
</evidence>
<evidence type="ECO:0000259" key="1">
    <source>
        <dbReference type="Pfam" id="PF07727"/>
    </source>
</evidence>
<feature type="domain" description="Reverse transcriptase Ty1/copia-type" evidence="1">
    <location>
        <begin position="93"/>
        <end position="185"/>
    </location>
</feature>
<dbReference type="InterPro" id="IPR013103">
    <property type="entry name" value="RVT_2"/>
</dbReference>
<dbReference type="OrthoDB" id="1002363at2759"/>
<dbReference type="Proteomes" id="UP000701853">
    <property type="component" value="Chromosome 12"/>
</dbReference>
<organism evidence="2 3">
    <name type="scientific">Gossypium anomalum</name>
    <dbReference type="NCBI Taxonomy" id="47600"/>
    <lineage>
        <taxon>Eukaryota</taxon>
        <taxon>Viridiplantae</taxon>
        <taxon>Streptophyta</taxon>
        <taxon>Embryophyta</taxon>
        <taxon>Tracheophyta</taxon>
        <taxon>Spermatophyta</taxon>
        <taxon>Magnoliopsida</taxon>
        <taxon>eudicotyledons</taxon>
        <taxon>Gunneridae</taxon>
        <taxon>Pentapetalae</taxon>
        <taxon>rosids</taxon>
        <taxon>malvids</taxon>
        <taxon>Malvales</taxon>
        <taxon>Malvaceae</taxon>
        <taxon>Malvoideae</taxon>
        <taxon>Gossypium</taxon>
    </lineage>
</organism>
<reference evidence="2 3" key="1">
    <citation type="journal article" date="2021" name="bioRxiv">
        <title>The Gossypium anomalum genome as a resource for cotton improvement and evolutionary analysis of hybrid incompatibility.</title>
        <authorList>
            <person name="Grover C.E."/>
            <person name="Yuan D."/>
            <person name="Arick M.A."/>
            <person name="Miller E.R."/>
            <person name="Hu G."/>
            <person name="Peterson D.G."/>
            <person name="Wendel J.F."/>
            <person name="Udall J.A."/>
        </authorList>
    </citation>
    <scope>NUCLEOTIDE SEQUENCE [LARGE SCALE GENOMIC DNA]</scope>
    <source>
        <strain evidence="2">JFW-Udall</strain>
        <tissue evidence="2">Leaf</tissue>
    </source>
</reference>
<dbReference type="Pfam" id="PF07727">
    <property type="entry name" value="RVT_2"/>
    <property type="match status" value="1"/>
</dbReference>
<dbReference type="CDD" id="cd09272">
    <property type="entry name" value="RNase_HI_RT_Ty1"/>
    <property type="match status" value="1"/>
</dbReference>
<sequence length="420" mass="47169">MVTRTKTNIFKPKALSIETVDYVPCTIDEAFASKEWLAVAQVEFDALINNSTWELVPLPYDRKVIGCKWLFKVKKNPDGTLAHRKDQLSDASLFFWATTDSTTYVLVYVDDIIVNGSTSVSVNAFIQQLHNNFSLKDIGDLHYFLGIEVTQTSIGCLHLCQRKNIQDLLARSSLTNAKSVHTPMISFSILSKDKRDHLSDPTEYRSLSGALQYVVMDRPAIIYTVNCVCQFMHAPTTVYWVALKRILRYLCGTIDYELVFHPSDRLSLVGYVDANQGLDFDDRRSTTGYYIYFGHPPISWCSKKQQVISRSTAEAEYQSLATATSHVANGSLIVGEVSACDQVRAKGQFWNLITIELKSFRCNAAPRHGAKATISDENCVGPVLGRPTETNFQRLGSVDRVYGGRVLKSFSADFYTKTLK</sequence>
<proteinExistence type="predicted"/>
<name>A0A8J5YAQ5_9ROSI</name>
<dbReference type="SUPFAM" id="SSF56672">
    <property type="entry name" value="DNA/RNA polymerases"/>
    <property type="match status" value="1"/>
</dbReference>
<protein>
    <recommendedName>
        <fullName evidence="1">Reverse transcriptase Ty1/copia-type domain-containing protein</fullName>
    </recommendedName>
</protein>
<dbReference type="PANTHER" id="PTHR11439:SF467">
    <property type="entry name" value="INTEGRASE CATALYTIC DOMAIN-CONTAINING PROTEIN"/>
    <property type="match status" value="1"/>
</dbReference>
<dbReference type="PANTHER" id="PTHR11439">
    <property type="entry name" value="GAG-POL-RELATED RETROTRANSPOSON"/>
    <property type="match status" value="1"/>
</dbReference>
<accession>A0A8J5YAQ5</accession>
<dbReference type="EMBL" id="JAHUZN010000012">
    <property type="protein sequence ID" value="KAG8474090.1"/>
    <property type="molecule type" value="Genomic_DNA"/>
</dbReference>
<comment type="caution">
    <text evidence="2">The sequence shown here is derived from an EMBL/GenBank/DDBJ whole genome shotgun (WGS) entry which is preliminary data.</text>
</comment>
<evidence type="ECO:0000313" key="2">
    <source>
        <dbReference type="EMBL" id="KAG8474090.1"/>
    </source>
</evidence>
<dbReference type="AlphaFoldDB" id="A0A8J5YAQ5"/>
<gene>
    <name evidence="2" type="ORF">CXB51_033670</name>
</gene>
<dbReference type="InterPro" id="IPR043502">
    <property type="entry name" value="DNA/RNA_pol_sf"/>
</dbReference>